<name>A0A432WWJ5_9GAMM</name>
<keyword evidence="5" id="KW-1185">Reference proteome</keyword>
<dbReference type="PROSITE" id="PS50975">
    <property type="entry name" value="ATP_GRASP"/>
    <property type="match status" value="1"/>
</dbReference>
<evidence type="ECO:0000256" key="1">
    <source>
        <dbReference type="ARBA" id="ARBA00023211"/>
    </source>
</evidence>
<dbReference type="OrthoDB" id="4789744at2"/>
<protein>
    <submittedName>
        <fullName evidence="4">Alpha-L-glutamate ligase</fullName>
    </submittedName>
</protein>
<comment type="caution">
    <text evidence="4">The sequence shown here is derived from an EMBL/GenBank/DDBJ whole genome shotgun (WGS) entry which is preliminary data.</text>
</comment>
<dbReference type="Gene3D" id="3.30.470.20">
    <property type="entry name" value="ATP-grasp fold, B domain"/>
    <property type="match status" value="1"/>
</dbReference>
<dbReference type="InterPro" id="IPR011761">
    <property type="entry name" value="ATP-grasp"/>
</dbReference>
<dbReference type="PANTHER" id="PTHR21621:SF0">
    <property type="entry name" value="BETA-CITRYLGLUTAMATE SYNTHASE B-RELATED"/>
    <property type="match status" value="1"/>
</dbReference>
<evidence type="ECO:0000313" key="4">
    <source>
        <dbReference type="EMBL" id="RUO38142.1"/>
    </source>
</evidence>
<dbReference type="GO" id="GO:0018169">
    <property type="term" value="F:ribosomal S6-glutamic acid ligase activity"/>
    <property type="evidence" value="ECO:0007669"/>
    <property type="project" value="TreeGrafter"/>
</dbReference>
<evidence type="ECO:0000256" key="2">
    <source>
        <dbReference type="PROSITE-ProRule" id="PRU00409"/>
    </source>
</evidence>
<dbReference type="GO" id="GO:0005737">
    <property type="term" value="C:cytoplasm"/>
    <property type="evidence" value="ECO:0007669"/>
    <property type="project" value="TreeGrafter"/>
</dbReference>
<keyword evidence="2" id="KW-0547">Nucleotide-binding</keyword>
<feature type="domain" description="ATP-grasp" evidence="3">
    <location>
        <begin position="100"/>
        <end position="327"/>
    </location>
</feature>
<dbReference type="Proteomes" id="UP000286934">
    <property type="component" value="Unassembled WGS sequence"/>
</dbReference>
<dbReference type="PANTHER" id="PTHR21621">
    <property type="entry name" value="RIBOSOMAL PROTEIN S6 MODIFICATION PROTEIN"/>
    <property type="match status" value="1"/>
</dbReference>
<keyword evidence="1" id="KW-0464">Manganese</keyword>
<dbReference type="GO" id="GO:0005524">
    <property type="term" value="F:ATP binding"/>
    <property type="evidence" value="ECO:0007669"/>
    <property type="project" value="UniProtKB-UniRule"/>
</dbReference>
<evidence type="ECO:0000259" key="3">
    <source>
        <dbReference type="PROSITE" id="PS50975"/>
    </source>
</evidence>
<dbReference type="GO" id="GO:0046872">
    <property type="term" value="F:metal ion binding"/>
    <property type="evidence" value="ECO:0007669"/>
    <property type="project" value="InterPro"/>
</dbReference>
<reference evidence="5" key="1">
    <citation type="journal article" date="2018" name="Front. Microbiol.">
        <title>Genome-Based Analysis Reveals the Taxonomy and Diversity of the Family Idiomarinaceae.</title>
        <authorList>
            <person name="Liu Y."/>
            <person name="Lai Q."/>
            <person name="Shao Z."/>
        </authorList>
    </citation>
    <scope>NUCLEOTIDE SEQUENCE [LARGE SCALE GENOMIC DNA]</scope>
    <source>
        <strain evidence="5">AIS</strain>
    </source>
</reference>
<dbReference type="EMBL" id="PIPP01000001">
    <property type="protein sequence ID" value="RUO38142.1"/>
    <property type="molecule type" value="Genomic_DNA"/>
</dbReference>
<accession>A0A432WWJ5</accession>
<proteinExistence type="predicted"/>
<dbReference type="AlphaFoldDB" id="A0A432WWJ5"/>
<dbReference type="RefSeq" id="WP_126805368.1">
    <property type="nucleotide sequence ID" value="NZ_PIPP01000001.1"/>
</dbReference>
<dbReference type="SUPFAM" id="SSF56059">
    <property type="entry name" value="Glutathione synthetase ATP-binding domain-like"/>
    <property type="match status" value="1"/>
</dbReference>
<organism evidence="4 5">
    <name type="scientific">Aliidiomarina shirensis</name>
    <dbReference type="NCBI Taxonomy" id="1048642"/>
    <lineage>
        <taxon>Bacteria</taxon>
        <taxon>Pseudomonadati</taxon>
        <taxon>Pseudomonadota</taxon>
        <taxon>Gammaproteobacteria</taxon>
        <taxon>Alteromonadales</taxon>
        <taxon>Idiomarinaceae</taxon>
        <taxon>Aliidiomarina</taxon>
    </lineage>
</organism>
<keyword evidence="2" id="KW-0067">ATP-binding</keyword>
<keyword evidence="4" id="KW-0436">Ligase</keyword>
<sequence>MRDIVIIHENDEWLVPLRAEFAKRGVNAREMFLDTGVVPFTEEPSDAVYYNRMSASSHTRGHRFAPELTRAVLTWLEGYQRTVVNNTGVLALEVCKISQYAALQRTGLQVPKTHAVVGIQHVLQAAEQFNQWPLILKPNRGGKGLGVQRFNSLAELQTYVERTDHEEPLDGIWLLQEYIQPKEPFITRAEFVGRKFLYTVQVNTEDGFELCPADNCSIEDKFCPTGAEPDPSASATESASASSAQEAHKFTITERFNSHSIISQLEGFLSDNAIDVAGIEFIENAEGELFVYDVNTNTNYNQAAEERAGGERTGMGALADYLIKIAK</sequence>
<dbReference type="GO" id="GO:0009432">
    <property type="term" value="P:SOS response"/>
    <property type="evidence" value="ECO:0007669"/>
    <property type="project" value="TreeGrafter"/>
</dbReference>
<gene>
    <name evidence="4" type="ORF">CWE13_00365</name>
</gene>
<evidence type="ECO:0000313" key="5">
    <source>
        <dbReference type="Proteomes" id="UP000286934"/>
    </source>
</evidence>